<keyword evidence="1" id="KW-0812">Transmembrane</keyword>
<dbReference type="Proteomes" id="UP001642409">
    <property type="component" value="Unassembled WGS sequence"/>
</dbReference>
<proteinExistence type="predicted"/>
<feature type="transmembrane region" description="Helical" evidence="1">
    <location>
        <begin position="6"/>
        <end position="33"/>
    </location>
</feature>
<accession>A0ABP1HSR3</accession>
<keyword evidence="1" id="KW-0472">Membrane</keyword>
<keyword evidence="1" id="KW-1133">Transmembrane helix</keyword>
<sequence length="188" mass="21408">MPLITSIMVVILTLVYIMLLRHVYIVMLSLTVLTKIELKFLLNAPLQIYKRISQRTCEPKTNRAILVLSPSKQNSSFVINALTRTFSAPPPVFGHQFSEVLLRIGEKLINIQFIDLFGFKVEEMKKIICESVDLIITVNMSEEEDVCVQKTVIRVQIIDGEEINGKFNLCRNLSNVKGLKNKIIESLT</sequence>
<name>A0ABP1HSR3_9EUKA</name>
<evidence type="ECO:0000313" key="2">
    <source>
        <dbReference type="EMBL" id="CAL6000255.1"/>
    </source>
</evidence>
<gene>
    <name evidence="2" type="ORF">HINF_LOCUS16606</name>
</gene>
<organism evidence="2 3">
    <name type="scientific">Hexamita inflata</name>
    <dbReference type="NCBI Taxonomy" id="28002"/>
    <lineage>
        <taxon>Eukaryota</taxon>
        <taxon>Metamonada</taxon>
        <taxon>Diplomonadida</taxon>
        <taxon>Hexamitidae</taxon>
        <taxon>Hexamitinae</taxon>
        <taxon>Hexamita</taxon>
    </lineage>
</organism>
<reference evidence="2 3" key="1">
    <citation type="submission" date="2024-07" db="EMBL/GenBank/DDBJ databases">
        <authorList>
            <person name="Akdeniz Z."/>
        </authorList>
    </citation>
    <scope>NUCLEOTIDE SEQUENCE [LARGE SCALE GENOMIC DNA]</scope>
</reference>
<dbReference type="EMBL" id="CAXDID020000041">
    <property type="protein sequence ID" value="CAL6000255.1"/>
    <property type="molecule type" value="Genomic_DNA"/>
</dbReference>
<evidence type="ECO:0000256" key="1">
    <source>
        <dbReference type="SAM" id="Phobius"/>
    </source>
</evidence>
<protein>
    <submittedName>
        <fullName evidence="2">Hypothetical_protein</fullName>
    </submittedName>
</protein>
<comment type="caution">
    <text evidence="2">The sequence shown here is derived from an EMBL/GenBank/DDBJ whole genome shotgun (WGS) entry which is preliminary data.</text>
</comment>
<keyword evidence="3" id="KW-1185">Reference proteome</keyword>
<evidence type="ECO:0000313" key="3">
    <source>
        <dbReference type="Proteomes" id="UP001642409"/>
    </source>
</evidence>